<evidence type="ECO:0000259" key="3">
    <source>
        <dbReference type="Pfam" id="PF03816"/>
    </source>
</evidence>
<organism evidence="5 6">
    <name type="scientific">Nocardiopsis algeriensis</name>
    <dbReference type="NCBI Taxonomy" id="1478215"/>
    <lineage>
        <taxon>Bacteria</taxon>
        <taxon>Bacillati</taxon>
        <taxon>Actinomycetota</taxon>
        <taxon>Actinomycetes</taxon>
        <taxon>Streptosporangiales</taxon>
        <taxon>Nocardiopsidaceae</taxon>
        <taxon>Nocardiopsis</taxon>
    </lineage>
</organism>
<sequence>MARRKPKPAPLMTLGQWSACGVTAAVIAAGLTAYAGYRDVLAVQTEEVDTDAWGNRPDKVEGIHNILLMATDERSGDEAGYSAANGIRPDVIVLASVDVDRSGVTMVNLPRDLMVQIPPCDPAGEAPGTPGTFDQLNHAMVHGGMDCQAKTVEDVTDVRLDHMVLVDFAGFQHIVDSVGGIEMCIPEPMVDPKAHLDLPAGQQVLDGEQALALARSRDTTELGSDLERIRRQQEMLGLILGEVTGGELLSSPTAVYDFLGSVNDSLVADSGFTMDAMAELVIAMREVDLDRVNMVTVPVVDADPALYEGKVELVQDRAQELFAAVAAGEVLPEEESGKDEEGEEAVEPSDVSLRLLNNNGTTGLAAQVEPLLTAEGFDVVGTGNPEVRAPELTTVYHGPGQEASARLVAGALVGGAQVEEAADLGESLELVMGADWQGIGSSDGSDGGGGTLEELGATTAADTSGENTC</sequence>
<evidence type="ECO:0000256" key="1">
    <source>
        <dbReference type="ARBA" id="ARBA00006068"/>
    </source>
</evidence>
<dbReference type="InterPro" id="IPR050922">
    <property type="entry name" value="LytR/CpsA/Psr_CW_biosynth"/>
</dbReference>
<proteinExistence type="inferred from homology"/>
<dbReference type="EMBL" id="JACHJO010000003">
    <property type="protein sequence ID" value="MBB6119274.1"/>
    <property type="molecule type" value="Genomic_DNA"/>
</dbReference>
<dbReference type="Proteomes" id="UP000536604">
    <property type="component" value="Unassembled WGS sequence"/>
</dbReference>
<keyword evidence="6" id="KW-1185">Reference proteome</keyword>
<gene>
    <name evidence="5" type="ORF">FHS13_001209</name>
</gene>
<dbReference type="InterPro" id="IPR027381">
    <property type="entry name" value="LytR/CpsA/Psr_C"/>
</dbReference>
<feature type="domain" description="LytR/CpsA/Psr regulator C-terminal" evidence="4">
    <location>
        <begin position="350"/>
        <end position="436"/>
    </location>
</feature>
<feature type="domain" description="Cell envelope-related transcriptional attenuator" evidence="3">
    <location>
        <begin position="88"/>
        <end position="241"/>
    </location>
</feature>
<dbReference type="AlphaFoldDB" id="A0A841IMJ4"/>
<accession>A0A841IMJ4</accession>
<dbReference type="NCBIfam" id="TIGR00350">
    <property type="entry name" value="lytR_cpsA_psr"/>
    <property type="match status" value="1"/>
</dbReference>
<comment type="similarity">
    <text evidence="1">Belongs to the LytR/CpsA/Psr (LCP) family.</text>
</comment>
<feature type="compositionally biased region" description="Low complexity" evidence="2">
    <location>
        <begin position="452"/>
        <end position="462"/>
    </location>
</feature>
<evidence type="ECO:0000256" key="2">
    <source>
        <dbReference type="SAM" id="MobiDB-lite"/>
    </source>
</evidence>
<feature type="region of interest" description="Disordered" evidence="2">
    <location>
        <begin position="439"/>
        <end position="469"/>
    </location>
</feature>
<dbReference type="Gene3D" id="3.30.70.2390">
    <property type="match status" value="1"/>
</dbReference>
<name>A0A841IMJ4_9ACTN</name>
<evidence type="ECO:0000313" key="6">
    <source>
        <dbReference type="Proteomes" id="UP000536604"/>
    </source>
</evidence>
<protein>
    <submittedName>
        <fullName evidence="5">LCP family protein required for cell wall assembly</fullName>
    </submittedName>
</protein>
<dbReference type="Pfam" id="PF13399">
    <property type="entry name" value="LytR_C"/>
    <property type="match status" value="1"/>
</dbReference>
<evidence type="ECO:0000313" key="5">
    <source>
        <dbReference type="EMBL" id="MBB6119274.1"/>
    </source>
</evidence>
<dbReference type="InterPro" id="IPR004474">
    <property type="entry name" value="LytR_CpsA_psr"/>
</dbReference>
<reference evidence="5 6" key="1">
    <citation type="submission" date="2020-08" db="EMBL/GenBank/DDBJ databases">
        <title>Genomic Encyclopedia of Type Strains, Phase III (KMG-III): the genomes of soil and plant-associated and newly described type strains.</title>
        <authorList>
            <person name="Whitman W."/>
        </authorList>
    </citation>
    <scope>NUCLEOTIDE SEQUENCE [LARGE SCALE GENOMIC DNA]</scope>
    <source>
        <strain evidence="5 6">CECT 8712</strain>
    </source>
</reference>
<evidence type="ECO:0000259" key="4">
    <source>
        <dbReference type="Pfam" id="PF13399"/>
    </source>
</evidence>
<dbReference type="Pfam" id="PF03816">
    <property type="entry name" value="LytR_cpsA_psr"/>
    <property type="match status" value="1"/>
</dbReference>
<dbReference type="Gene3D" id="3.40.630.190">
    <property type="entry name" value="LCP protein"/>
    <property type="match status" value="1"/>
</dbReference>
<dbReference type="PANTHER" id="PTHR33392">
    <property type="entry name" value="POLYISOPRENYL-TEICHOIC ACID--PEPTIDOGLYCAN TEICHOIC ACID TRANSFERASE TAGU"/>
    <property type="match status" value="1"/>
</dbReference>
<comment type="caution">
    <text evidence="5">The sequence shown here is derived from an EMBL/GenBank/DDBJ whole genome shotgun (WGS) entry which is preliminary data.</text>
</comment>
<dbReference type="PANTHER" id="PTHR33392:SF6">
    <property type="entry name" value="POLYISOPRENYL-TEICHOIC ACID--PEPTIDOGLYCAN TEICHOIC ACID TRANSFERASE TAGU"/>
    <property type="match status" value="1"/>
</dbReference>